<keyword evidence="4" id="KW-0378">Hydrolase</keyword>
<evidence type="ECO:0000256" key="1">
    <source>
        <dbReference type="ARBA" id="ARBA00001947"/>
    </source>
</evidence>
<dbReference type="Pfam" id="PF09261">
    <property type="entry name" value="Alpha-mann_mid"/>
    <property type="match status" value="1"/>
</dbReference>
<feature type="domain" description="Glycoside hydrolase family 38 N-terminal" evidence="8">
    <location>
        <begin position="85"/>
        <end position="382"/>
    </location>
</feature>
<dbReference type="GO" id="GO:0005764">
    <property type="term" value="C:lysosome"/>
    <property type="evidence" value="ECO:0007669"/>
    <property type="project" value="TreeGrafter"/>
</dbReference>
<feature type="domain" description="Glycosyl hydrolase family 38 C-terminal" evidence="9">
    <location>
        <begin position="580"/>
        <end position="795"/>
    </location>
</feature>
<dbReference type="GO" id="GO:0046872">
    <property type="term" value="F:metal ion binding"/>
    <property type="evidence" value="ECO:0007669"/>
    <property type="project" value="UniProtKB-KW"/>
</dbReference>
<dbReference type="GO" id="GO:0030246">
    <property type="term" value="F:carbohydrate binding"/>
    <property type="evidence" value="ECO:0007669"/>
    <property type="project" value="InterPro"/>
</dbReference>
<comment type="similarity">
    <text evidence="2">Belongs to the glycosyl hydrolase 38 family.</text>
</comment>
<dbReference type="SUPFAM" id="SSF88713">
    <property type="entry name" value="Glycoside hydrolase/deacetylase"/>
    <property type="match status" value="1"/>
</dbReference>
<evidence type="ECO:0000256" key="5">
    <source>
        <dbReference type="ARBA" id="ARBA00022833"/>
    </source>
</evidence>
<sequence length="1053" mass="119335">MCITHSVRRQYSVMVVLPTGMAVRTVASFDRSPSRVVRYRFAAAVCVALCALLALTTAAAAADLGSSSNGCAPKSCNAIDPNKLNVHLIAHTHDDVGWLKTVDQYYYGSNKAHAPYGVQYILDSVVSELLKNKNRKFVFVETAFLWRWWEEQDEWNRNSLKMLVNEGRLQLLHGGWVMSDEAVPHYSTLIDQMTLGLKFLNDTFGECARPRVAWQIDPFGHSSEVAAEFAEMGFDGLVLGRIDHEDIFLRKNQKTMEMVWRPDVNIGQGGELFTSILYNLYVAPEGFCFDAFCNDDPILDNPKLHGYNVNAKVENFANHVQRYASAFKTNNIMMTMGGDFSYSVASSWFRNMDKLIKHVNILKPDLNVLYSTPECYLSALQMSKNAVKQIGSILGGDLNEHVKLLAIAVAQSQHHDAITGTEKQHVSDDYALYLDEGIGETQKVLTAAYRKWFGKEFPEQQYCKLLNISECDVSENNSKFVITLYNPLSRPVTTPVRIPVKYADYKVTGPNGANVQYELVFLPGQIFRLGGRTSNATHELVFIASEVSPLGLVNYHVERINEPEPPPRPTPHNSTEEVTIENGKLKIGFNGTSGLVQWIEQNGTRHQLQQNFYFYESMKGYNFNADNRASGAYIFRPTKNQPTVISEKINLTIYRGKNVHEVHQSFSSWLSQVVRIYDQQESIEFEWLVGPIPIMEWIGKEVITKYTTKIASNGTFYTDSNGRRWMKRKRNQRSSWNLTLTEPVASNYYPITSSIAIRDAIHQATVITDRPQGGTSIEDGTLELMLHRRLLYDDSQGVSEPLDENQYGEGMVTRGKHILHFNELDKAAKAHRLSALHTAMQPVVTLAPTHMESNEWVSKFSATVRSIGVANCILNVSPRLTNTHVWHLQYKLLNNSLPLNIHLLTLEYWRKDQVLLRIEHIFEKDEDRFLSLPETVHLQQLFSQLEVLEYKELTLSANLAKADLDRYRTSALNLLLINNTELYQNEVRSHGNEDNNGDITVSRGTLIQEKPYGRNDPGSTWTYGTYVDYISCSLVGCLVLPQVANNTCDTRPM</sequence>
<accession>A0A6G0Z860</accession>
<feature type="domain" description="Glycoside hydrolase family 38 central" evidence="10">
    <location>
        <begin position="401"/>
        <end position="451"/>
    </location>
</feature>
<comment type="caution">
    <text evidence="11">The sequence shown here is derived from an EMBL/GenBank/DDBJ whole genome shotgun (WGS) entry which is preliminary data.</text>
</comment>
<dbReference type="Gene3D" id="2.60.40.1360">
    <property type="match status" value="1"/>
</dbReference>
<evidence type="ECO:0000256" key="7">
    <source>
        <dbReference type="ARBA" id="ARBA00023295"/>
    </source>
</evidence>
<dbReference type="SUPFAM" id="SSF88688">
    <property type="entry name" value="Families 57/38 glycoside transferase middle domain"/>
    <property type="match status" value="1"/>
</dbReference>
<dbReference type="Pfam" id="PF01074">
    <property type="entry name" value="Glyco_hydro_38N"/>
    <property type="match status" value="1"/>
</dbReference>
<evidence type="ECO:0000313" key="12">
    <source>
        <dbReference type="Proteomes" id="UP000478052"/>
    </source>
</evidence>
<dbReference type="Gene3D" id="3.20.110.10">
    <property type="entry name" value="Glycoside hydrolase 38, N terminal domain"/>
    <property type="match status" value="1"/>
</dbReference>
<evidence type="ECO:0000259" key="9">
    <source>
        <dbReference type="Pfam" id="PF07748"/>
    </source>
</evidence>
<comment type="cofactor">
    <cofactor evidence="1">
        <name>Zn(2+)</name>
        <dbReference type="ChEBI" id="CHEBI:29105"/>
    </cofactor>
</comment>
<dbReference type="FunFam" id="2.70.98.30:FF:000003">
    <property type="entry name" value="Alpha-mannosidase"/>
    <property type="match status" value="1"/>
</dbReference>
<dbReference type="FunFam" id="1.20.1270.50:FF:000003">
    <property type="entry name" value="Alpha-mannosidase"/>
    <property type="match status" value="1"/>
</dbReference>
<evidence type="ECO:0000256" key="3">
    <source>
        <dbReference type="ARBA" id="ARBA00022723"/>
    </source>
</evidence>
<keyword evidence="12" id="KW-1185">Reference proteome</keyword>
<reference evidence="11 12" key="1">
    <citation type="submission" date="2019-08" db="EMBL/GenBank/DDBJ databases">
        <title>Whole genome of Aphis craccivora.</title>
        <authorList>
            <person name="Voronova N.V."/>
            <person name="Shulinski R.S."/>
            <person name="Bandarenka Y.V."/>
            <person name="Zhorov D.G."/>
            <person name="Warner D."/>
        </authorList>
    </citation>
    <scope>NUCLEOTIDE SEQUENCE [LARGE SCALE GENOMIC DNA]</scope>
    <source>
        <strain evidence="11">180601</strain>
        <tissue evidence="11">Whole Body</tissue>
    </source>
</reference>
<evidence type="ECO:0000256" key="4">
    <source>
        <dbReference type="ARBA" id="ARBA00022801"/>
    </source>
</evidence>
<evidence type="ECO:0000256" key="2">
    <source>
        <dbReference type="ARBA" id="ARBA00009792"/>
    </source>
</evidence>
<evidence type="ECO:0000313" key="11">
    <source>
        <dbReference type="EMBL" id="KAF0766744.1"/>
    </source>
</evidence>
<dbReference type="EMBL" id="VUJU01001115">
    <property type="protein sequence ID" value="KAF0766744.1"/>
    <property type="molecule type" value="Genomic_DNA"/>
</dbReference>
<proteinExistence type="inferred from homology"/>
<gene>
    <name evidence="11" type="ORF">FWK35_00020496</name>
</gene>
<dbReference type="InterPro" id="IPR028995">
    <property type="entry name" value="Glyco_hydro_57/38_cen_sf"/>
</dbReference>
<protein>
    <submittedName>
        <fullName evidence="11">Lysosomal alpha-mannosidase-like</fullName>
    </submittedName>
</protein>
<dbReference type="AlphaFoldDB" id="A0A6G0Z860"/>
<dbReference type="OrthoDB" id="2016903at2759"/>
<dbReference type="Gene3D" id="2.70.98.30">
    <property type="entry name" value="Golgi alpha-mannosidase II, domain 4"/>
    <property type="match status" value="1"/>
</dbReference>
<dbReference type="InterPro" id="IPR011682">
    <property type="entry name" value="Glyco_hydro_38_C"/>
</dbReference>
<dbReference type="FunFam" id="2.60.40.1180:FF:000018">
    <property type="entry name" value="Alpha-mannosidase"/>
    <property type="match status" value="1"/>
</dbReference>
<dbReference type="Gene3D" id="2.60.40.1180">
    <property type="entry name" value="Golgi alpha-mannosidase II"/>
    <property type="match status" value="1"/>
</dbReference>
<evidence type="ECO:0000256" key="6">
    <source>
        <dbReference type="ARBA" id="ARBA00023157"/>
    </source>
</evidence>
<dbReference type="InterPro" id="IPR011013">
    <property type="entry name" value="Gal_mutarotase_sf_dom"/>
</dbReference>
<dbReference type="InterPro" id="IPR000602">
    <property type="entry name" value="Glyco_hydro_38_N"/>
</dbReference>
<dbReference type="Gene3D" id="1.20.1270.50">
    <property type="entry name" value="Glycoside hydrolase family 38, central domain"/>
    <property type="match status" value="1"/>
</dbReference>
<keyword evidence="7" id="KW-0326">Glycosidase</keyword>
<keyword evidence="3" id="KW-0479">Metal-binding</keyword>
<dbReference type="PANTHER" id="PTHR11607">
    <property type="entry name" value="ALPHA-MANNOSIDASE"/>
    <property type="match status" value="1"/>
</dbReference>
<keyword evidence="6" id="KW-1015">Disulfide bond</keyword>
<dbReference type="InterPro" id="IPR050843">
    <property type="entry name" value="Glycosyl_Hydrlase_38"/>
</dbReference>
<keyword evidence="5" id="KW-0862">Zinc</keyword>
<dbReference type="Proteomes" id="UP000478052">
    <property type="component" value="Unassembled WGS sequence"/>
</dbReference>
<dbReference type="GO" id="GO:0006013">
    <property type="term" value="P:mannose metabolic process"/>
    <property type="evidence" value="ECO:0007669"/>
    <property type="project" value="InterPro"/>
</dbReference>
<name>A0A6G0Z860_APHCR</name>
<dbReference type="InterPro" id="IPR013780">
    <property type="entry name" value="Glyco_hydro_b"/>
</dbReference>
<dbReference type="InterPro" id="IPR027291">
    <property type="entry name" value="Glyco_hydro_38_N_sf"/>
</dbReference>
<dbReference type="Pfam" id="PF07748">
    <property type="entry name" value="Glyco_hydro_38C"/>
    <property type="match status" value="1"/>
</dbReference>
<dbReference type="CDD" id="cd10810">
    <property type="entry name" value="GH38N_AMII_LAM_like"/>
    <property type="match status" value="1"/>
</dbReference>
<evidence type="ECO:0000259" key="8">
    <source>
        <dbReference type="Pfam" id="PF01074"/>
    </source>
</evidence>
<dbReference type="PANTHER" id="PTHR11607:SF3">
    <property type="entry name" value="LYSOSOMAL ALPHA-MANNOSIDASE"/>
    <property type="match status" value="1"/>
</dbReference>
<dbReference type="GO" id="GO:0004559">
    <property type="term" value="F:alpha-mannosidase activity"/>
    <property type="evidence" value="ECO:0007669"/>
    <property type="project" value="InterPro"/>
</dbReference>
<dbReference type="SUPFAM" id="SSF74650">
    <property type="entry name" value="Galactose mutarotase-like"/>
    <property type="match status" value="1"/>
</dbReference>
<organism evidence="11 12">
    <name type="scientific">Aphis craccivora</name>
    <name type="common">Cowpea aphid</name>
    <dbReference type="NCBI Taxonomy" id="307492"/>
    <lineage>
        <taxon>Eukaryota</taxon>
        <taxon>Metazoa</taxon>
        <taxon>Ecdysozoa</taxon>
        <taxon>Arthropoda</taxon>
        <taxon>Hexapoda</taxon>
        <taxon>Insecta</taxon>
        <taxon>Pterygota</taxon>
        <taxon>Neoptera</taxon>
        <taxon>Paraneoptera</taxon>
        <taxon>Hemiptera</taxon>
        <taxon>Sternorrhyncha</taxon>
        <taxon>Aphidomorpha</taxon>
        <taxon>Aphidoidea</taxon>
        <taxon>Aphididae</taxon>
        <taxon>Aphidini</taxon>
        <taxon>Aphis</taxon>
        <taxon>Aphis</taxon>
    </lineage>
</organism>
<dbReference type="InterPro" id="IPR011330">
    <property type="entry name" value="Glyco_hydro/deAcase_b/a-brl"/>
</dbReference>
<dbReference type="FunFam" id="3.20.110.10:FF:000001">
    <property type="entry name" value="Alpha-mannosidase"/>
    <property type="match status" value="1"/>
</dbReference>
<dbReference type="InterPro" id="IPR015341">
    <property type="entry name" value="Glyco_hydro_38_cen"/>
</dbReference>
<evidence type="ECO:0000259" key="10">
    <source>
        <dbReference type="Pfam" id="PF09261"/>
    </source>
</evidence>
<dbReference type="InterPro" id="IPR037094">
    <property type="entry name" value="Glyco_hydro_38_cen_sf"/>
</dbReference>